<sequence length="609" mass="65109">MLSRFSRSSAPPSAAPLPARAMVKVVHDGRTMKQYEGRADVTDFGVREGVNTIAYSAFARTGLTSLEGLKGLRVPSLEISLVAFDECHELASLQHLPFNAIVNNCAFGRLYYAASYIRDKRCRLLLKKARLLGFADIDAWVQDRRNVPARRWAILTSMVVARKQESLQPERRTVTELAAHIALLPKEMVREIVEFAFGDHLLSNVVWEGEGDVKAQRVVTAEEVRHKQEAEEAAERVAEEKKRLEAIAAAEKARRARPLAGQVVELYSLVGSELYGELSPGTNYYELLKKLENQVGVSVGLGESDVDRCAALRVRIGSMKTDVAALFERAGRRAPPAASLSLRETLGKLVAMLGVEEGKGNLQQRIVSLGKSIGHLPPPRAPTPAAQSPLLGGSLLSDVPFFARIGRLVQFEGKAWEVVEQDETGGEVKLSFAGSLFFSIATLAGLRLAPLAPPPAPAAARPAPAAADAAPAAAGVPRARDVFGALPGLSPASPPLSPPSPPASPPPAALPIDLTADSPPPPPAPPPRALASPLSAGARSATTASSASTGGTPEAIRKERRKLERKRGRRGRKREQENRPPASPASPPNAPPPSARRRRKAASRTGPRA</sequence>
<evidence type="ECO:0000256" key="2">
    <source>
        <dbReference type="SAM" id="MobiDB-lite"/>
    </source>
</evidence>
<feature type="compositionally biased region" description="Pro residues" evidence="2">
    <location>
        <begin position="581"/>
        <end position="594"/>
    </location>
</feature>
<accession>A0ABQ6M767</accession>
<gene>
    <name evidence="3" type="ORF">TeGR_g2268</name>
</gene>
<proteinExistence type="predicted"/>
<feature type="region of interest" description="Disordered" evidence="2">
    <location>
        <begin position="485"/>
        <end position="609"/>
    </location>
</feature>
<feature type="compositionally biased region" description="Pro residues" evidence="2">
    <location>
        <begin position="492"/>
        <end position="509"/>
    </location>
</feature>
<keyword evidence="1" id="KW-0175">Coiled coil</keyword>
<reference evidence="3 4" key="1">
    <citation type="journal article" date="2023" name="Commun. Biol.">
        <title>Genome analysis of Parmales, the sister group of diatoms, reveals the evolutionary specialization of diatoms from phago-mixotrophs to photoautotrophs.</title>
        <authorList>
            <person name="Ban H."/>
            <person name="Sato S."/>
            <person name="Yoshikawa S."/>
            <person name="Yamada K."/>
            <person name="Nakamura Y."/>
            <person name="Ichinomiya M."/>
            <person name="Sato N."/>
            <person name="Blanc-Mathieu R."/>
            <person name="Endo H."/>
            <person name="Kuwata A."/>
            <person name="Ogata H."/>
        </authorList>
    </citation>
    <scope>NUCLEOTIDE SEQUENCE [LARGE SCALE GENOMIC DNA]</scope>
</reference>
<dbReference type="PANTHER" id="PTHR48125:SF12">
    <property type="entry name" value="AT HOOK TRANSCRIPTION FACTOR FAMILY-RELATED"/>
    <property type="match status" value="1"/>
</dbReference>
<name>A0ABQ6M767_9STRA</name>
<keyword evidence="4" id="KW-1185">Reference proteome</keyword>
<dbReference type="EMBL" id="BRYB01003798">
    <property type="protein sequence ID" value="GMI20822.1"/>
    <property type="molecule type" value="Genomic_DNA"/>
</dbReference>
<evidence type="ECO:0000256" key="1">
    <source>
        <dbReference type="SAM" id="Coils"/>
    </source>
</evidence>
<dbReference type="Proteomes" id="UP001165060">
    <property type="component" value="Unassembled WGS sequence"/>
</dbReference>
<feature type="compositionally biased region" description="Basic residues" evidence="2">
    <location>
        <begin position="558"/>
        <end position="573"/>
    </location>
</feature>
<feature type="coiled-coil region" evidence="1">
    <location>
        <begin position="223"/>
        <end position="254"/>
    </location>
</feature>
<comment type="caution">
    <text evidence="3">The sequence shown here is derived from an EMBL/GenBank/DDBJ whole genome shotgun (WGS) entry which is preliminary data.</text>
</comment>
<organism evidence="3 4">
    <name type="scientific">Tetraparma gracilis</name>
    <dbReference type="NCBI Taxonomy" id="2962635"/>
    <lineage>
        <taxon>Eukaryota</taxon>
        <taxon>Sar</taxon>
        <taxon>Stramenopiles</taxon>
        <taxon>Ochrophyta</taxon>
        <taxon>Bolidophyceae</taxon>
        <taxon>Parmales</taxon>
        <taxon>Triparmaceae</taxon>
        <taxon>Tetraparma</taxon>
    </lineage>
</organism>
<evidence type="ECO:0000313" key="4">
    <source>
        <dbReference type="Proteomes" id="UP001165060"/>
    </source>
</evidence>
<feature type="compositionally biased region" description="Pro residues" evidence="2">
    <location>
        <begin position="518"/>
        <end position="528"/>
    </location>
</feature>
<evidence type="ECO:0000313" key="3">
    <source>
        <dbReference type="EMBL" id="GMI20822.1"/>
    </source>
</evidence>
<feature type="compositionally biased region" description="Low complexity" evidence="2">
    <location>
        <begin position="529"/>
        <end position="552"/>
    </location>
</feature>
<protein>
    <submittedName>
        <fullName evidence="3">Uncharacterized protein</fullName>
    </submittedName>
</protein>
<dbReference type="PANTHER" id="PTHR48125">
    <property type="entry name" value="LP07818P1"/>
    <property type="match status" value="1"/>
</dbReference>